<evidence type="ECO:0000256" key="10">
    <source>
        <dbReference type="ARBA" id="ARBA00023170"/>
    </source>
</evidence>
<evidence type="ECO:0000256" key="4">
    <source>
        <dbReference type="ARBA" id="ARBA00022692"/>
    </source>
</evidence>
<dbReference type="InterPro" id="IPR036179">
    <property type="entry name" value="Ig-like_dom_sf"/>
</dbReference>
<dbReference type="GO" id="GO:0042130">
    <property type="term" value="P:negative regulation of T cell proliferation"/>
    <property type="evidence" value="ECO:0007669"/>
    <property type="project" value="TreeGrafter"/>
</dbReference>
<evidence type="ECO:0000313" key="14">
    <source>
        <dbReference type="EMBL" id="ROK28240.1"/>
    </source>
</evidence>
<keyword evidence="6" id="KW-1133">Transmembrane helix</keyword>
<dbReference type="InterPro" id="IPR007110">
    <property type="entry name" value="Ig-like_dom"/>
</dbReference>
<dbReference type="GO" id="GO:0071222">
    <property type="term" value="P:cellular response to lipopolysaccharide"/>
    <property type="evidence" value="ECO:0007669"/>
    <property type="project" value="TreeGrafter"/>
</dbReference>
<dbReference type="SMART" id="SM00406">
    <property type="entry name" value="IGv"/>
    <property type="match status" value="2"/>
</dbReference>
<evidence type="ECO:0000256" key="9">
    <source>
        <dbReference type="ARBA" id="ARBA00023157"/>
    </source>
</evidence>
<evidence type="ECO:0000256" key="5">
    <source>
        <dbReference type="ARBA" id="ARBA00022729"/>
    </source>
</evidence>
<dbReference type="Proteomes" id="UP000281406">
    <property type="component" value="Unassembled WGS sequence"/>
</dbReference>
<evidence type="ECO:0000256" key="8">
    <source>
        <dbReference type="ARBA" id="ARBA00023136"/>
    </source>
</evidence>
<dbReference type="OrthoDB" id="10012075at2759"/>
<keyword evidence="8" id="KW-0472">Membrane</keyword>
<evidence type="ECO:0000256" key="3">
    <source>
        <dbReference type="ARBA" id="ARBA00022475"/>
    </source>
</evidence>
<dbReference type="SUPFAM" id="SSF48726">
    <property type="entry name" value="Immunoglobulin"/>
    <property type="match status" value="2"/>
</dbReference>
<proteinExistence type="inferred from homology"/>
<dbReference type="SMART" id="SM00408">
    <property type="entry name" value="IGc2"/>
    <property type="match status" value="2"/>
</dbReference>
<keyword evidence="9" id="KW-1015">Disulfide bond</keyword>
<keyword evidence="3" id="KW-1003">Cell membrane</keyword>
<dbReference type="PROSITE" id="PS50835">
    <property type="entry name" value="IG_LIKE"/>
    <property type="match status" value="2"/>
</dbReference>
<keyword evidence="4" id="KW-0812">Transmembrane</keyword>
<comment type="subcellular location">
    <subcellularLocation>
        <location evidence="1">Cell membrane</location>
        <topology evidence="1">Single-pass type I membrane protein</topology>
    </subcellularLocation>
</comment>
<dbReference type="GO" id="GO:0020037">
    <property type="term" value="F:heme binding"/>
    <property type="evidence" value="ECO:0007669"/>
    <property type="project" value="InterPro"/>
</dbReference>
<keyword evidence="12" id="KW-0393">Immunoglobulin domain</keyword>
<keyword evidence="5" id="KW-0732">Signal</keyword>
<dbReference type="Gene3D" id="2.60.40.10">
    <property type="entry name" value="Immunoglobulins"/>
    <property type="match status" value="2"/>
</dbReference>
<dbReference type="InterPro" id="IPR013106">
    <property type="entry name" value="Ig_V-set"/>
</dbReference>
<dbReference type="InterPro" id="IPR013783">
    <property type="entry name" value="Ig-like_fold"/>
</dbReference>
<name>A0A3N0XY30_ANAGA</name>
<accession>A0A3N0XY30</accession>
<dbReference type="EMBL" id="RJVU01057378">
    <property type="protein sequence ID" value="ROK28240.1"/>
    <property type="molecule type" value="Genomic_DNA"/>
</dbReference>
<dbReference type="Pfam" id="PF07686">
    <property type="entry name" value="V-set"/>
    <property type="match status" value="2"/>
</dbReference>
<dbReference type="InterPro" id="IPR002401">
    <property type="entry name" value="Cyt_P450_E_grp-I"/>
</dbReference>
<dbReference type="GO" id="GO:0007166">
    <property type="term" value="P:cell surface receptor signaling pathway"/>
    <property type="evidence" value="ECO:0007669"/>
    <property type="project" value="TreeGrafter"/>
</dbReference>
<evidence type="ECO:0000256" key="6">
    <source>
        <dbReference type="ARBA" id="ARBA00022989"/>
    </source>
</evidence>
<feature type="domain" description="Ig-like" evidence="13">
    <location>
        <begin position="335"/>
        <end position="455"/>
    </location>
</feature>
<sequence length="477" mass="53959">MALVEMLLMHVSTTGALLAAVLLFLVVYLISISSSSPEEGKDPPGPKPLPLLGNLLQLDLKQLHVSLWELSKKYGSVFKVHFGSKKVVVLAGYKTVKQALVLKAEEFGERDITPIFQDFSQGFGNPFDTTQPVNYAVSNIISAIVYGKRFEYEDPKFQDMVNKTNKNICMVGSTMIQVLRNVHGCRVCLGESLARMELFLFFTSLLQHFRFTPPPGVSEDELDPTPVVGFTVHGPSGPLFFPLGSSVVLPCYVDELLLMEDLEVEWRRTDSQILVHLYQDGESRPEAQQQEYHDRAHFFIDQIQHGNFSLRLDNLRAEDEGEYTCRVYSQQDYGETLVQIYVGRLLVSGSNRPVSAYDGEDVTLNCSVDSHITPEHIEEVKWIKTDDDILVLLYQNNETFPDSSHEQYRDRVEFFTDEIPKGNFSLRLKSVRSEDKGVYMCQVFAGELSANATVVLERLDDDVQVQVMSDDGEMTRK</sequence>
<dbReference type="Pfam" id="PF00067">
    <property type="entry name" value="p450"/>
    <property type="match status" value="3"/>
</dbReference>
<dbReference type="PANTHER" id="PTHR25466:SF14">
    <property type="entry name" value="BUTYROPHILIN SUBFAMILY 2 MEMBER A2-LIKE-RELATED"/>
    <property type="match status" value="1"/>
</dbReference>
<evidence type="ECO:0000256" key="11">
    <source>
        <dbReference type="ARBA" id="ARBA00023180"/>
    </source>
</evidence>
<keyword evidence="10" id="KW-0675">Receptor</keyword>
<evidence type="ECO:0000256" key="1">
    <source>
        <dbReference type="ARBA" id="ARBA00004251"/>
    </source>
</evidence>
<dbReference type="GO" id="GO:0009897">
    <property type="term" value="C:external side of plasma membrane"/>
    <property type="evidence" value="ECO:0007669"/>
    <property type="project" value="TreeGrafter"/>
</dbReference>
<dbReference type="InterPro" id="IPR001128">
    <property type="entry name" value="Cyt_P450"/>
</dbReference>
<dbReference type="SUPFAM" id="SSF48264">
    <property type="entry name" value="Cytochrome P450"/>
    <property type="match status" value="2"/>
</dbReference>
<dbReference type="GO" id="GO:0005506">
    <property type="term" value="F:iron ion binding"/>
    <property type="evidence" value="ECO:0007669"/>
    <property type="project" value="InterPro"/>
</dbReference>
<dbReference type="GO" id="GO:0042102">
    <property type="term" value="P:positive regulation of T cell proliferation"/>
    <property type="evidence" value="ECO:0007669"/>
    <property type="project" value="TreeGrafter"/>
</dbReference>
<evidence type="ECO:0000259" key="13">
    <source>
        <dbReference type="PROSITE" id="PS50835"/>
    </source>
</evidence>
<dbReference type="PANTHER" id="PTHR25466">
    <property type="entry name" value="T-LYMPHOCYTE ACTIVATION ANTIGEN"/>
    <property type="match status" value="1"/>
</dbReference>
<evidence type="ECO:0000256" key="2">
    <source>
        <dbReference type="ARBA" id="ARBA00010617"/>
    </source>
</evidence>
<evidence type="ECO:0000256" key="12">
    <source>
        <dbReference type="ARBA" id="ARBA00023319"/>
    </source>
</evidence>
<dbReference type="PRINTS" id="PR00463">
    <property type="entry name" value="EP450I"/>
</dbReference>
<dbReference type="AlphaFoldDB" id="A0A3N0XY30"/>
<dbReference type="InterPro" id="IPR051713">
    <property type="entry name" value="T-cell_Activation_Regulation"/>
</dbReference>
<reference evidence="14 15" key="1">
    <citation type="submission" date="2018-10" db="EMBL/GenBank/DDBJ databases">
        <title>Genome assembly for a Yunnan-Guizhou Plateau 3E fish, Anabarilius grahami (Regan), and its evolutionary and genetic applications.</title>
        <authorList>
            <person name="Jiang W."/>
        </authorList>
    </citation>
    <scope>NUCLEOTIDE SEQUENCE [LARGE SCALE GENOMIC DNA]</scope>
    <source>
        <strain evidence="14">AG-KIZ</strain>
        <tissue evidence="14">Muscle</tissue>
    </source>
</reference>
<dbReference type="InterPro" id="IPR003598">
    <property type="entry name" value="Ig_sub2"/>
</dbReference>
<feature type="domain" description="Ig-like" evidence="13">
    <location>
        <begin position="226"/>
        <end position="327"/>
    </location>
</feature>
<gene>
    <name evidence="14" type="ORF">DPX16_6581</name>
</gene>
<protein>
    <submittedName>
        <fullName evidence="14">Cytochrome P450 2K4</fullName>
    </submittedName>
</protein>
<evidence type="ECO:0000256" key="7">
    <source>
        <dbReference type="ARBA" id="ARBA00023004"/>
    </source>
</evidence>
<dbReference type="InterPro" id="IPR003599">
    <property type="entry name" value="Ig_sub"/>
</dbReference>
<dbReference type="Gene3D" id="1.10.630.10">
    <property type="entry name" value="Cytochrome P450"/>
    <property type="match status" value="2"/>
</dbReference>
<dbReference type="GO" id="GO:0031295">
    <property type="term" value="P:T cell costimulation"/>
    <property type="evidence" value="ECO:0007669"/>
    <property type="project" value="TreeGrafter"/>
</dbReference>
<dbReference type="GO" id="GO:0004497">
    <property type="term" value="F:monooxygenase activity"/>
    <property type="evidence" value="ECO:0007669"/>
    <property type="project" value="InterPro"/>
</dbReference>
<organism evidence="14 15">
    <name type="scientific">Anabarilius grahami</name>
    <name type="common">Kanglang fish</name>
    <name type="synonym">Barilius grahami</name>
    <dbReference type="NCBI Taxonomy" id="495550"/>
    <lineage>
        <taxon>Eukaryota</taxon>
        <taxon>Metazoa</taxon>
        <taxon>Chordata</taxon>
        <taxon>Craniata</taxon>
        <taxon>Vertebrata</taxon>
        <taxon>Euteleostomi</taxon>
        <taxon>Actinopterygii</taxon>
        <taxon>Neopterygii</taxon>
        <taxon>Teleostei</taxon>
        <taxon>Ostariophysi</taxon>
        <taxon>Cypriniformes</taxon>
        <taxon>Xenocyprididae</taxon>
        <taxon>Xenocypridinae</taxon>
        <taxon>Xenocypridinae incertae sedis</taxon>
        <taxon>Anabarilius</taxon>
    </lineage>
</organism>
<dbReference type="FunFam" id="2.60.40.10:FF:000142">
    <property type="entry name" value="V-set domain-containing T-cell activation inhibitor 1"/>
    <property type="match status" value="2"/>
</dbReference>
<dbReference type="GO" id="GO:0016705">
    <property type="term" value="F:oxidoreductase activity, acting on paired donors, with incorporation or reduction of molecular oxygen"/>
    <property type="evidence" value="ECO:0007669"/>
    <property type="project" value="InterPro"/>
</dbReference>
<comment type="caution">
    <text evidence="14">The sequence shown here is derived from an EMBL/GenBank/DDBJ whole genome shotgun (WGS) entry which is preliminary data.</text>
</comment>
<keyword evidence="7" id="KW-0408">Iron</keyword>
<keyword evidence="11" id="KW-0325">Glycoprotein</keyword>
<dbReference type="GO" id="GO:0006955">
    <property type="term" value="P:immune response"/>
    <property type="evidence" value="ECO:0007669"/>
    <property type="project" value="TreeGrafter"/>
</dbReference>
<dbReference type="SMART" id="SM00409">
    <property type="entry name" value="IG"/>
    <property type="match status" value="2"/>
</dbReference>
<evidence type="ECO:0000313" key="15">
    <source>
        <dbReference type="Proteomes" id="UP000281406"/>
    </source>
</evidence>
<comment type="similarity">
    <text evidence="2">Belongs to the cytochrome P450 family.</text>
</comment>
<keyword evidence="15" id="KW-1185">Reference proteome</keyword>
<dbReference type="InterPro" id="IPR036396">
    <property type="entry name" value="Cyt_P450_sf"/>
</dbReference>